<feature type="chain" id="PRO_5001490059" description="Secreted protein" evidence="1">
    <location>
        <begin position="17"/>
        <end position="85"/>
    </location>
</feature>
<comment type="caution">
    <text evidence="2">The sequence shown here is derived from an EMBL/GenBank/DDBJ whole genome shotgun (WGS) entry which is preliminary data.</text>
</comment>
<sequence length="85" mass="9485">MGAICSWLILLPPVCACLDRACQYICYLLCVVRPSNPTYWKRSEFQAGREKNDGLPAKKLDTESAIAPTFTPLRMPLRLNTPGAE</sequence>
<keyword evidence="3" id="KW-1185">Reference proteome</keyword>
<protein>
    <recommendedName>
        <fullName evidence="4">Secreted protein</fullName>
    </recommendedName>
</protein>
<dbReference type="EMBL" id="JARK01001339">
    <property type="protein sequence ID" value="EYC32484.1"/>
    <property type="molecule type" value="Genomic_DNA"/>
</dbReference>
<keyword evidence="1" id="KW-0732">Signal</keyword>
<feature type="signal peptide" evidence="1">
    <location>
        <begin position="1"/>
        <end position="16"/>
    </location>
</feature>
<name>A0A016VY25_9BILA</name>
<evidence type="ECO:0008006" key="4">
    <source>
        <dbReference type="Google" id="ProtNLM"/>
    </source>
</evidence>
<evidence type="ECO:0000313" key="3">
    <source>
        <dbReference type="Proteomes" id="UP000024635"/>
    </source>
</evidence>
<gene>
    <name evidence="2" type="primary">Acey_s0003.g1607</name>
    <name evidence="2" type="ORF">Y032_0003g1607</name>
</gene>
<evidence type="ECO:0000256" key="1">
    <source>
        <dbReference type="SAM" id="SignalP"/>
    </source>
</evidence>
<dbReference type="Proteomes" id="UP000024635">
    <property type="component" value="Unassembled WGS sequence"/>
</dbReference>
<evidence type="ECO:0000313" key="2">
    <source>
        <dbReference type="EMBL" id="EYC32484.1"/>
    </source>
</evidence>
<dbReference type="AlphaFoldDB" id="A0A016VY25"/>
<reference evidence="3" key="1">
    <citation type="journal article" date="2015" name="Nat. Genet.">
        <title>The genome and transcriptome of the zoonotic hookworm Ancylostoma ceylanicum identify infection-specific gene families.</title>
        <authorList>
            <person name="Schwarz E.M."/>
            <person name="Hu Y."/>
            <person name="Antoshechkin I."/>
            <person name="Miller M.M."/>
            <person name="Sternberg P.W."/>
            <person name="Aroian R.V."/>
        </authorList>
    </citation>
    <scope>NUCLEOTIDE SEQUENCE</scope>
    <source>
        <strain evidence="3">HY135</strain>
    </source>
</reference>
<proteinExistence type="predicted"/>
<accession>A0A016VY25</accession>
<organism evidence="2 3">
    <name type="scientific">Ancylostoma ceylanicum</name>
    <dbReference type="NCBI Taxonomy" id="53326"/>
    <lineage>
        <taxon>Eukaryota</taxon>
        <taxon>Metazoa</taxon>
        <taxon>Ecdysozoa</taxon>
        <taxon>Nematoda</taxon>
        <taxon>Chromadorea</taxon>
        <taxon>Rhabditida</taxon>
        <taxon>Rhabditina</taxon>
        <taxon>Rhabditomorpha</taxon>
        <taxon>Strongyloidea</taxon>
        <taxon>Ancylostomatidae</taxon>
        <taxon>Ancylostomatinae</taxon>
        <taxon>Ancylostoma</taxon>
    </lineage>
</organism>